<name>A0A6N7XJN5_9FIRM</name>
<evidence type="ECO:0000256" key="3">
    <source>
        <dbReference type="ARBA" id="ARBA00022448"/>
    </source>
</evidence>
<dbReference type="Pfam" id="PF16916">
    <property type="entry name" value="ZT_dimer"/>
    <property type="match status" value="1"/>
</dbReference>
<dbReference type="RefSeq" id="WP_154553704.1">
    <property type="nucleotide sequence ID" value="NZ_VUNA01000003.1"/>
</dbReference>
<dbReference type="InterPro" id="IPR027469">
    <property type="entry name" value="Cation_efflux_TMD_sf"/>
</dbReference>
<proteinExistence type="inferred from homology"/>
<evidence type="ECO:0000256" key="6">
    <source>
        <dbReference type="ARBA" id="ARBA00023136"/>
    </source>
</evidence>
<evidence type="ECO:0000259" key="9">
    <source>
        <dbReference type="Pfam" id="PF16916"/>
    </source>
</evidence>
<evidence type="ECO:0000259" key="8">
    <source>
        <dbReference type="Pfam" id="PF01545"/>
    </source>
</evidence>
<gene>
    <name evidence="10" type="ORF">FYJ65_02095</name>
</gene>
<dbReference type="Pfam" id="PF01545">
    <property type="entry name" value="Cation_efflux"/>
    <property type="match status" value="1"/>
</dbReference>
<dbReference type="InterPro" id="IPR050291">
    <property type="entry name" value="CDF_Transporter"/>
</dbReference>
<dbReference type="AlphaFoldDB" id="A0A6N7XJN5"/>
<dbReference type="InterPro" id="IPR027470">
    <property type="entry name" value="Cation_efflux_CTD"/>
</dbReference>
<dbReference type="InterPro" id="IPR058533">
    <property type="entry name" value="Cation_efflux_TM"/>
</dbReference>
<comment type="caution">
    <text evidence="10">The sequence shown here is derived from an EMBL/GenBank/DDBJ whole genome shotgun (WGS) entry which is preliminary data.</text>
</comment>
<feature type="domain" description="Cation efflux protein cytoplasmic" evidence="9">
    <location>
        <begin position="224"/>
        <end position="299"/>
    </location>
</feature>
<accession>A0A6N7XJN5</accession>
<sequence length="300" mass="32380">MKKESRNQAQLKENETIAMRVSARSMALNIVLTTFKLVAGIVAHSGAMISDAIHSASDVISTIIVMIGVKMAGKAPDRNHPYGHDRFECVASIVLSVMLGLTGAAIGIEGLRNIVGSSYLHLTVPGKLALAAAVISIVTKEGMFWYTRINAKKIRSSALMADAWHHRSDALSSLGSFVGILGARLGFPIMDPLASVIISFFILKAAFDIFLDAISKMTDHACSDPVVNALRKTILAVPGVEGIDSLKTRDFGSMIYVDVEIRAEGSLTLYEAHDIAQQVHDDIEQDFPNVKHCMVHVNPA</sequence>
<dbReference type="GO" id="GO:0016020">
    <property type="term" value="C:membrane"/>
    <property type="evidence" value="ECO:0007669"/>
    <property type="project" value="UniProtKB-SubCell"/>
</dbReference>
<reference evidence="10 11" key="1">
    <citation type="submission" date="2019-08" db="EMBL/GenBank/DDBJ databases">
        <title>In-depth cultivation of the pig gut microbiome towards novel bacterial diversity and tailored functional studies.</title>
        <authorList>
            <person name="Wylensek D."/>
            <person name="Hitch T.C.A."/>
            <person name="Clavel T."/>
        </authorList>
    </citation>
    <scope>NUCLEOTIDE SEQUENCE [LARGE SCALE GENOMIC DNA]</scope>
    <source>
        <strain evidence="10 11">WCA-MUC-591-APC-4B</strain>
    </source>
</reference>
<protein>
    <submittedName>
        <fullName evidence="10">Cation transporter</fullName>
    </submittedName>
</protein>
<comment type="similarity">
    <text evidence="2">Belongs to the cation diffusion facilitator (CDF) transporter (TC 2.A.4) family.</text>
</comment>
<dbReference type="EMBL" id="VUNA01000003">
    <property type="protein sequence ID" value="MST70139.1"/>
    <property type="molecule type" value="Genomic_DNA"/>
</dbReference>
<feature type="transmembrane region" description="Helical" evidence="7">
    <location>
        <begin position="193"/>
        <end position="211"/>
    </location>
</feature>
<keyword evidence="11" id="KW-1185">Reference proteome</keyword>
<dbReference type="PANTHER" id="PTHR43840">
    <property type="entry name" value="MITOCHONDRIAL METAL TRANSPORTER 1-RELATED"/>
    <property type="match status" value="1"/>
</dbReference>
<dbReference type="FunFam" id="1.20.1510.10:FF:000006">
    <property type="entry name" value="Divalent cation efflux transporter"/>
    <property type="match status" value="1"/>
</dbReference>
<feature type="transmembrane region" description="Helical" evidence="7">
    <location>
        <begin position="89"/>
        <end position="108"/>
    </location>
</feature>
<feature type="domain" description="Cation efflux protein transmembrane" evidence="8">
    <location>
        <begin position="25"/>
        <end position="216"/>
    </location>
</feature>
<dbReference type="Gene3D" id="1.20.1510.10">
    <property type="entry name" value="Cation efflux protein transmembrane domain"/>
    <property type="match status" value="1"/>
</dbReference>
<feature type="transmembrane region" description="Helical" evidence="7">
    <location>
        <begin position="168"/>
        <end position="187"/>
    </location>
</feature>
<keyword evidence="6 7" id="KW-0472">Membrane</keyword>
<dbReference type="SUPFAM" id="SSF160240">
    <property type="entry name" value="Cation efflux protein cytoplasmic domain-like"/>
    <property type="match status" value="1"/>
</dbReference>
<evidence type="ECO:0000256" key="5">
    <source>
        <dbReference type="ARBA" id="ARBA00022989"/>
    </source>
</evidence>
<keyword evidence="5 7" id="KW-1133">Transmembrane helix</keyword>
<feature type="transmembrane region" description="Helical" evidence="7">
    <location>
        <begin position="128"/>
        <end position="147"/>
    </location>
</feature>
<comment type="subcellular location">
    <subcellularLocation>
        <location evidence="1">Membrane</location>
        <topology evidence="1">Multi-pass membrane protein</topology>
    </subcellularLocation>
</comment>
<feature type="transmembrane region" description="Helical" evidence="7">
    <location>
        <begin position="21"/>
        <end position="46"/>
    </location>
</feature>
<evidence type="ECO:0000313" key="10">
    <source>
        <dbReference type="EMBL" id="MST70139.1"/>
    </source>
</evidence>
<feature type="transmembrane region" description="Helical" evidence="7">
    <location>
        <begin position="52"/>
        <end position="69"/>
    </location>
</feature>
<dbReference type="InterPro" id="IPR002524">
    <property type="entry name" value="Cation_efflux"/>
</dbReference>
<dbReference type="Gene3D" id="3.30.70.1350">
    <property type="entry name" value="Cation efflux protein, cytoplasmic domain"/>
    <property type="match status" value="1"/>
</dbReference>
<organism evidence="10 11">
    <name type="scientific">Mogibacterium kristiansenii</name>
    <dbReference type="NCBI Taxonomy" id="2606708"/>
    <lineage>
        <taxon>Bacteria</taxon>
        <taxon>Bacillati</taxon>
        <taxon>Bacillota</taxon>
        <taxon>Clostridia</taxon>
        <taxon>Peptostreptococcales</taxon>
        <taxon>Anaerovoracaceae</taxon>
        <taxon>Mogibacterium</taxon>
    </lineage>
</organism>
<dbReference type="Proteomes" id="UP000469424">
    <property type="component" value="Unassembled WGS sequence"/>
</dbReference>
<dbReference type="SUPFAM" id="SSF161111">
    <property type="entry name" value="Cation efflux protein transmembrane domain-like"/>
    <property type="match status" value="1"/>
</dbReference>
<dbReference type="GO" id="GO:0008324">
    <property type="term" value="F:monoatomic cation transmembrane transporter activity"/>
    <property type="evidence" value="ECO:0007669"/>
    <property type="project" value="InterPro"/>
</dbReference>
<evidence type="ECO:0000256" key="2">
    <source>
        <dbReference type="ARBA" id="ARBA00008114"/>
    </source>
</evidence>
<keyword evidence="4 7" id="KW-0812">Transmembrane</keyword>
<dbReference type="NCBIfam" id="TIGR01297">
    <property type="entry name" value="CDF"/>
    <property type="match status" value="1"/>
</dbReference>
<keyword evidence="3" id="KW-0813">Transport</keyword>
<evidence type="ECO:0000256" key="1">
    <source>
        <dbReference type="ARBA" id="ARBA00004141"/>
    </source>
</evidence>
<dbReference type="PANTHER" id="PTHR43840:SF15">
    <property type="entry name" value="MITOCHONDRIAL METAL TRANSPORTER 1-RELATED"/>
    <property type="match status" value="1"/>
</dbReference>
<dbReference type="InterPro" id="IPR036837">
    <property type="entry name" value="Cation_efflux_CTD_sf"/>
</dbReference>
<evidence type="ECO:0000256" key="7">
    <source>
        <dbReference type="SAM" id="Phobius"/>
    </source>
</evidence>
<evidence type="ECO:0000256" key="4">
    <source>
        <dbReference type="ARBA" id="ARBA00022692"/>
    </source>
</evidence>
<evidence type="ECO:0000313" key="11">
    <source>
        <dbReference type="Proteomes" id="UP000469424"/>
    </source>
</evidence>